<evidence type="ECO:0000256" key="8">
    <source>
        <dbReference type="SAM" id="Phobius"/>
    </source>
</evidence>
<dbReference type="SMART" id="SM00793">
    <property type="entry name" value="AgrB"/>
    <property type="match status" value="1"/>
</dbReference>
<gene>
    <name evidence="9" type="ORF">AAAT04_11410</name>
</gene>
<feature type="transmembrane region" description="Helical" evidence="8">
    <location>
        <begin position="168"/>
        <end position="187"/>
    </location>
</feature>
<feature type="transmembrane region" description="Helical" evidence="8">
    <location>
        <begin position="145"/>
        <end position="162"/>
    </location>
</feature>
<dbReference type="EMBL" id="JBBNFM010000009">
    <property type="protein sequence ID" value="MEQ2454646.1"/>
    <property type="molecule type" value="Genomic_DNA"/>
</dbReference>
<dbReference type="Pfam" id="PF04647">
    <property type="entry name" value="AgrB"/>
    <property type="match status" value="1"/>
</dbReference>
<accession>A0ABV1EJ87</accession>
<evidence type="ECO:0000256" key="2">
    <source>
        <dbReference type="ARBA" id="ARBA00022654"/>
    </source>
</evidence>
<dbReference type="InterPro" id="IPR006741">
    <property type="entry name" value="AgrB"/>
</dbReference>
<organism evidence="9 10">
    <name type="scientific">Coprococcus ammoniilyticus</name>
    <dbReference type="NCBI Taxonomy" id="2981785"/>
    <lineage>
        <taxon>Bacteria</taxon>
        <taxon>Bacillati</taxon>
        <taxon>Bacillota</taxon>
        <taxon>Clostridia</taxon>
        <taxon>Lachnospirales</taxon>
        <taxon>Lachnospiraceae</taxon>
        <taxon>Coprococcus</taxon>
    </lineage>
</organism>
<evidence type="ECO:0000256" key="3">
    <source>
        <dbReference type="ARBA" id="ARBA00022670"/>
    </source>
</evidence>
<keyword evidence="7 8" id="KW-0472">Membrane</keyword>
<comment type="caution">
    <text evidence="9">The sequence shown here is derived from an EMBL/GenBank/DDBJ whole genome shotgun (WGS) entry which is preliminary data.</text>
</comment>
<feature type="transmembrane region" description="Helical" evidence="8">
    <location>
        <begin position="29"/>
        <end position="50"/>
    </location>
</feature>
<evidence type="ECO:0000256" key="1">
    <source>
        <dbReference type="ARBA" id="ARBA00022475"/>
    </source>
</evidence>
<evidence type="ECO:0000256" key="6">
    <source>
        <dbReference type="ARBA" id="ARBA00022989"/>
    </source>
</evidence>
<keyword evidence="2" id="KW-0673">Quorum sensing</keyword>
<keyword evidence="5" id="KW-0378">Hydrolase</keyword>
<evidence type="ECO:0000256" key="7">
    <source>
        <dbReference type="ARBA" id="ARBA00023136"/>
    </source>
</evidence>
<keyword evidence="1" id="KW-1003">Cell membrane</keyword>
<proteinExistence type="predicted"/>
<dbReference type="Proteomes" id="UP001482186">
    <property type="component" value="Unassembled WGS sequence"/>
</dbReference>
<reference evidence="9 10" key="1">
    <citation type="submission" date="2024-04" db="EMBL/GenBank/DDBJ databases">
        <title>Human intestinal bacterial collection.</title>
        <authorList>
            <person name="Pauvert C."/>
            <person name="Hitch T.C.A."/>
            <person name="Clavel T."/>
        </authorList>
    </citation>
    <scope>NUCLEOTIDE SEQUENCE [LARGE SCALE GENOMIC DNA]</scope>
    <source>
        <strain evidence="9 10">CLA-AA-H141</strain>
    </source>
</reference>
<protein>
    <submittedName>
        <fullName evidence="9">Accessory gene regulator B family protein</fullName>
    </submittedName>
</protein>
<evidence type="ECO:0000256" key="5">
    <source>
        <dbReference type="ARBA" id="ARBA00022801"/>
    </source>
</evidence>
<sequence length="202" mass="23750">MIQKIVDVLVNKQSKNQVMTDEDEKIYRYGYVLLCEVFFNIIIALAIGIVFSRTKELIFFLSMYIPLRSFCGGWHANKIWKCTVISNAILLLQVYGLEKLLSHLSIGTMLLMFFLNMICIFFIAPVGTEMKRISHQEKHIYRRKIKLIFILHLIIMLILTLGSVYELIYSMMFVYIIQNIMLLLQLIKHRNGIKTLKNIEKH</sequence>
<dbReference type="RefSeq" id="WP_021943159.1">
    <property type="nucleotide sequence ID" value="NZ_JBBNFM010000009.1"/>
</dbReference>
<keyword evidence="10" id="KW-1185">Reference proteome</keyword>
<feature type="transmembrane region" description="Helical" evidence="8">
    <location>
        <begin position="100"/>
        <end position="124"/>
    </location>
</feature>
<evidence type="ECO:0000256" key="4">
    <source>
        <dbReference type="ARBA" id="ARBA00022692"/>
    </source>
</evidence>
<evidence type="ECO:0000313" key="10">
    <source>
        <dbReference type="Proteomes" id="UP001482186"/>
    </source>
</evidence>
<keyword evidence="3" id="KW-0645">Protease</keyword>
<name>A0ABV1EJ87_9FIRM</name>
<keyword evidence="4 8" id="KW-0812">Transmembrane</keyword>
<keyword evidence="6 8" id="KW-1133">Transmembrane helix</keyword>
<evidence type="ECO:0000313" key="9">
    <source>
        <dbReference type="EMBL" id="MEQ2454646.1"/>
    </source>
</evidence>